<dbReference type="eggNOG" id="COG1396">
    <property type="taxonomic scope" value="Bacteria"/>
</dbReference>
<comment type="caution">
    <text evidence="2">The sequence shown here is derived from an EMBL/GenBank/DDBJ whole genome shotgun (WGS) entry which is preliminary data.</text>
</comment>
<organism evidence="2 3">
    <name type="scientific">Lachnoanaerobaculum saburreum DSM 3986</name>
    <dbReference type="NCBI Taxonomy" id="887325"/>
    <lineage>
        <taxon>Bacteria</taxon>
        <taxon>Bacillati</taxon>
        <taxon>Bacillota</taxon>
        <taxon>Clostridia</taxon>
        <taxon>Lachnospirales</taxon>
        <taxon>Lachnospiraceae</taxon>
        <taxon>Lachnoanaerobaculum</taxon>
    </lineage>
</organism>
<proteinExistence type="predicted"/>
<feature type="domain" description="HTH cro/C1-type" evidence="1">
    <location>
        <begin position="8"/>
        <end position="63"/>
    </location>
</feature>
<reference evidence="2 3" key="1">
    <citation type="submission" date="2010-12" db="EMBL/GenBank/DDBJ databases">
        <authorList>
            <person name="Muzny D."/>
            <person name="Qin X."/>
            <person name="Deng J."/>
            <person name="Jiang H."/>
            <person name="Liu Y."/>
            <person name="Qu J."/>
            <person name="Song X.-Z."/>
            <person name="Zhang L."/>
            <person name="Thornton R."/>
            <person name="Coyle M."/>
            <person name="Francisco L."/>
            <person name="Jackson L."/>
            <person name="Javaid M."/>
            <person name="Korchina V."/>
            <person name="Kovar C."/>
            <person name="Mata R."/>
            <person name="Mathew T."/>
            <person name="Ngo R."/>
            <person name="Nguyen L."/>
            <person name="Nguyen N."/>
            <person name="Okwuonu G."/>
            <person name="Ongeri F."/>
            <person name="Pham C."/>
            <person name="Simmons D."/>
            <person name="Wilczek-Boney K."/>
            <person name="Hale W."/>
            <person name="Jakkamsetti A."/>
            <person name="Pham P."/>
            <person name="Ruth R."/>
            <person name="San Lucas F."/>
            <person name="Warren J."/>
            <person name="Zhang J."/>
            <person name="Zhao Z."/>
            <person name="Zhou C."/>
            <person name="Zhu D."/>
            <person name="Lee S."/>
            <person name="Bess C."/>
            <person name="Blankenburg K."/>
            <person name="Forbes L."/>
            <person name="Fu Q."/>
            <person name="Gubbala S."/>
            <person name="Hirani K."/>
            <person name="Jayaseelan J.C."/>
            <person name="Lara F."/>
            <person name="Munidasa M."/>
            <person name="Palculict T."/>
            <person name="Patil S."/>
            <person name="Pu L.-L."/>
            <person name="Saada N."/>
            <person name="Tang L."/>
            <person name="Weissenberger G."/>
            <person name="Zhu Y."/>
            <person name="Hemphill L."/>
            <person name="Shang Y."/>
            <person name="Youmans B."/>
            <person name="Ayvaz T."/>
            <person name="Ross M."/>
            <person name="Santibanez J."/>
            <person name="Aqrawi P."/>
            <person name="Gross S."/>
            <person name="Joshi V."/>
            <person name="Fowler G."/>
            <person name="Nazareth L."/>
            <person name="Reid J."/>
            <person name="Worley K."/>
            <person name="Petrosino J."/>
            <person name="Highlander S."/>
            <person name="Gibbs R."/>
        </authorList>
    </citation>
    <scope>NUCLEOTIDE SEQUENCE [LARGE SCALE GENOMIC DNA]</scope>
    <source>
        <strain evidence="2 3">DSM 3986</strain>
    </source>
</reference>
<dbReference type="CDD" id="cd00093">
    <property type="entry name" value="HTH_XRE"/>
    <property type="match status" value="1"/>
</dbReference>
<dbReference type="Gene3D" id="1.10.260.40">
    <property type="entry name" value="lambda repressor-like DNA-binding domains"/>
    <property type="match status" value="1"/>
</dbReference>
<dbReference type="PROSITE" id="PS50943">
    <property type="entry name" value="HTH_CROC1"/>
    <property type="match status" value="1"/>
</dbReference>
<dbReference type="InterPro" id="IPR010982">
    <property type="entry name" value="Lambda_DNA-bd_dom_sf"/>
</dbReference>
<dbReference type="InterPro" id="IPR001387">
    <property type="entry name" value="Cro/C1-type_HTH"/>
</dbReference>
<gene>
    <name evidence="2" type="ORF">HMPREF0381_0321</name>
</gene>
<dbReference type="Proteomes" id="UP000003434">
    <property type="component" value="Unassembled WGS sequence"/>
</dbReference>
<accession>E6LK36</accession>
<dbReference type="Pfam" id="PF12844">
    <property type="entry name" value="HTH_19"/>
    <property type="match status" value="1"/>
</dbReference>
<dbReference type="SUPFAM" id="SSF47413">
    <property type="entry name" value="lambda repressor-like DNA-binding domains"/>
    <property type="match status" value="1"/>
</dbReference>
<name>E6LK36_9FIRM</name>
<dbReference type="RefSeq" id="WP_008750092.1">
    <property type="nucleotide sequence ID" value="NZ_GL622296.1"/>
</dbReference>
<evidence type="ECO:0000313" key="2">
    <source>
        <dbReference type="EMBL" id="EFU77808.1"/>
    </source>
</evidence>
<evidence type="ECO:0000313" key="3">
    <source>
        <dbReference type="Proteomes" id="UP000003434"/>
    </source>
</evidence>
<protein>
    <submittedName>
        <fullName evidence="2">DNA-binding helix-turn-helix protein</fullName>
    </submittedName>
</protein>
<dbReference type="GO" id="GO:0003677">
    <property type="term" value="F:DNA binding"/>
    <property type="evidence" value="ECO:0007669"/>
    <property type="project" value="UniProtKB-KW"/>
</dbReference>
<evidence type="ECO:0000259" key="1">
    <source>
        <dbReference type="PROSITE" id="PS50943"/>
    </source>
</evidence>
<dbReference type="SMART" id="SM00530">
    <property type="entry name" value="HTH_XRE"/>
    <property type="match status" value="1"/>
</dbReference>
<dbReference type="EMBL" id="AEPW01000007">
    <property type="protein sequence ID" value="EFU77808.1"/>
    <property type="molecule type" value="Genomic_DNA"/>
</dbReference>
<dbReference type="HOGENOM" id="CLU_066192_4_9_9"/>
<keyword evidence="2" id="KW-0238">DNA-binding</keyword>
<sequence length="109" mass="12292">MNDPGKYLKSFRKQLKLGVKAVYAKTGVGDSTIRRIEEGATKYPHASQLKVLANFYGIDLIELYKAYGYLDDEDIKRKTVFFDNSELLTDEAIASIQGLINQLTEKGIQ</sequence>
<dbReference type="AlphaFoldDB" id="E6LK36"/>